<keyword evidence="2" id="KW-1185">Reference proteome</keyword>
<dbReference type="PATRIC" id="fig|1227739.3.peg.1607"/>
<dbReference type="AlphaFoldDB" id="W8F330"/>
<evidence type="ECO:0000313" key="2">
    <source>
        <dbReference type="Proteomes" id="UP000019423"/>
    </source>
</evidence>
<dbReference type="EMBL" id="CP007145">
    <property type="protein sequence ID" value="AHJ96966.1"/>
    <property type="molecule type" value="Genomic_DNA"/>
</dbReference>
<dbReference type="Pfam" id="PF05114">
    <property type="entry name" value="MbnB_TglH_ChrH"/>
    <property type="match status" value="1"/>
</dbReference>
<reference evidence="1 2" key="1">
    <citation type="submission" date="2014-01" db="EMBL/GenBank/DDBJ databases">
        <title>Complete genome sequence of ionizing-radiation resistance bacterium Hymenobacter swuensis DY53.</title>
        <authorList>
            <person name="Jung J.-H."/>
            <person name="Jeong S.-W."/>
            <person name="Joe M.-H."/>
            <person name="Cho y.-j."/>
            <person name="Kim M.-K."/>
            <person name="Lim S.-Y."/>
        </authorList>
    </citation>
    <scope>NUCLEOTIDE SEQUENCE [LARGE SCALE GENOMIC DNA]</scope>
    <source>
        <strain evidence="1 2">DY53</strain>
    </source>
</reference>
<protein>
    <recommendedName>
        <fullName evidence="3">DUF692 family protein</fullName>
    </recommendedName>
</protein>
<evidence type="ECO:0008006" key="3">
    <source>
        <dbReference type="Google" id="ProtNLM"/>
    </source>
</evidence>
<dbReference type="HOGENOM" id="CLU_725120_0_0_10"/>
<name>W8F330_9BACT</name>
<gene>
    <name evidence="1" type="ORF">Hsw_1371</name>
</gene>
<proteinExistence type="predicted"/>
<dbReference type="OrthoDB" id="9763101at2"/>
<dbReference type="KEGG" id="hsw:Hsw_1371"/>
<dbReference type="Gene3D" id="3.20.20.150">
    <property type="entry name" value="Divalent-metal-dependent TIM barrel enzymes"/>
    <property type="match status" value="1"/>
</dbReference>
<dbReference type="eggNOG" id="COG3220">
    <property type="taxonomic scope" value="Bacteria"/>
</dbReference>
<dbReference type="InterPro" id="IPR007801">
    <property type="entry name" value="MbnB/TglH/ChrH"/>
</dbReference>
<organism evidence="1 2">
    <name type="scientific">Hymenobacter swuensis DY53</name>
    <dbReference type="NCBI Taxonomy" id="1227739"/>
    <lineage>
        <taxon>Bacteria</taxon>
        <taxon>Pseudomonadati</taxon>
        <taxon>Bacteroidota</taxon>
        <taxon>Cytophagia</taxon>
        <taxon>Cytophagales</taxon>
        <taxon>Hymenobacteraceae</taxon>
        <taxon>Hymenobacter</taxon>
    </lineage>
</organism>
<accession>W8F330</accession>
<dbReference type="PANTHER" id="PTHR42194:SF1">
    <property type="entry name" value="UPF0276 PROTEIN HI_1600"/>
    <property type="match status" value="1"/>
</dbReference>
<sequence length="386" mass="43316">MPTPTFPLPVEHPPVLATLACNLDADILAAAFPLLEAGRVAALEWSFDTLFAVEQVPEWFMALLRSYSTQGRLIGHGVYFSLLSGRWTAEQQQWLEQLRQLSAQVAFDHVTEHFGFFTGENFHSGAPLPIPYTSSTLRLGQDRLRRVQAACGCPVGLENLAFAYSLAEVQRHGEFLAKLVAPVNGFLILDLHNVYCQLHNFSLSTESLLSAFPLELVREIHISGGSWQPSGQVPGRQIRRDTHDEAVPEEVFQLLEYALPLCPNLKFVVLEQLGNALHTEASRTRFRADFSRMETLVQQRPQRPQNPIYQSFLPGPAGPLTAAAAEDEQLHTQQRHLAHILETATSFAEARHQLRASPLAHTAWKIEDWEPHMLETAISIAQKWKQ</sequence>
<evidence type="ECO:0000313" key="1">
    <source>
        <dbReference type="EMBL" id="AHJ96966.1"/>
    </source>
</evidence>
<dbReference type="PANTHER" id="PTHR42194">
    <property type="entry name" value="UPF0276 PROTEIN HI_1600"/>
    <property type="match status" value="1"/>
</dbReference>
<dbReference type="STRING" id="1227739.Hsw_1371"/>
<dbReference type="Proteomes" id="UP000019423">
    <property type="component" value="Chromosome"/>
</dbReference>
<dbReference type="RefSeq" id="WP_052346243.1">
    <property type="nucleotide sequence ID" value="NZ_CP007145.1"/>
</dbReference>